<feature type="compositionally biased region" description="Polar residues" evidence="1">
    <location>
        <begin position="17"/>
        <end position="36"/>
    </location>
</feature>
<name>A0A0B0MAV8_GOSAR</name>
<gene>
    <name evidence="2" type="ORF">F383_36675</name>
</gene>
<dbReference type="Proteomes" id="UP000032142">
    <property type="component" value="Unassembled WGS sequence"/>
</dbReference>
<dbReference type="EMBL" id="JRRC01008313">
    <property type="protein sequence ID" value="KHF97476.1"/>
    <property type="molecule type" value="Genomic_DNA"/>
</dbReference>
<keyword evidence="3" id="KW-1185">Reference proteome</keyword>
<evidence type="ECO:0000313" key="3">
    <source>
        <dbReference type="Proteomes" id="UP000032142"/>
    </source>
</evidence>
<sequence length="36" mass="3891">MGQHGKSTLPRLPHIGSSHTRVHSTNSNTAWTSSYG</sequence>
<organism evidence="2 3">
    <name type="scientific">Gossypium arboreum</name>
    <name type="common">Tree cotton</name>
    <name type="synonym">Gossypium nanking</name>
    <dbReference type="NCBI Taxonomy" id="29729"/>
    <lineage>
        <taxon>Eukaryota</taxon>
        <taxon>Viridiplantae</taxon>
        <taxon>Streptophyta</taxon>
        <taxon>Embryophyta</taxon>
        <taxon>Tracheophyta</taxon>
        <taxon>Spermatophyta</taxon>
        <taxon>Magnoliopsida</taxon>
        <taxon>eudicotyledons</taxon>
        <taxon>Gunneridae</taxon>
        <taxon>Pentapetalae</taxon>
        <taxon>rosids</taxon>
        <taxon>malvids</taxon>
        <taxon>Malvales</taxon>
        <taxon>Malvaceae</taxon>
        <taxon>Malvoideae</taxon>
        <taxon>Gossypium</taxon>
    </lineage>
</organism>
<evidence type="ECO:0000256" key="1">
    <source>
        <dbReference type="SAM" id="MobiDB-lite"/>
    </source>
</evidence>
<accession>A0A0B0MAV8</accession>
<comment type="caution">
    <text evidence="2">The sequence shown here is derived from an EMBL/GenBank/DDBJ whole genome shotgun (WGS) entry which is preliminary data.</text>
</comment>
<reference evidence="3" key="1">
    <citation type="submission" date="2014-09" db="EMBL/GenBank/DDBJ databases">
        <authorList>
            <person name="Mudge J."/>
            <person name="Ramaraj T."/>
            <person name="Lindquist I.E."/>
            <person name="Bharti A.K."/>
            <person name="Sundararajan A."/>
            <person name="Cameron C.T."/>
            <person name="Woodward J.E."/>
            <person name="May G.D."/>
            <person name="Brubaker C."/>
            <person name="Broadhvest J."/>
            <person name="Wilkins T.A."/>
        </authorList>
    </citation>
    <scope>NUCLEOTIDE SEQUENCE</scope>
    <source>
        <strain evidence="3">cv. AKA8401</strain>
    </source>
</reference>
<evidence type="ECO:0000313" key="2">
    <source>
        <dbReference type="EMBL" id="KHF97476.1"/>
    </source>
</evidence>
<protein>
    <submittedName>
        <fullName evidence="2">Uncharacterized protein</fullName>
    </submittedName>
</protein>
<feature type="region of interest" description="Disordered" evidence="1">
    <location>
        <begin position="1"/>
        <end position="36"/>
    </location>
</feature>
<dbReference type="AlphaFoldDB" id="A0A0B0MAV8"/>
<proteinExistence type="predicted"/>